<dbReference type="PANTHER" id="PTHR31734:SF224">
    <property type="entry name" value="AUXIN-RESPONSIVE PROTEIN"/>
    <property type="match status" value="1"/>
</dbReference>
<comment type="function">
    <text evidence="1 10">Aux/IAA proteins are short-lived transcriptional factors that function as repressors of early auxin response genes at low auxin concentrations.</text>
</comment>
<dbReference type="EnsemblPlants" id="AET3Gv20267300.5">
    <property type="protein sequence ID" value="AET3Gv20267300.5"/>
    <property type="gene ID" value="AET3Gv20267300"/>
</dbReference>
<reference evidence="12" key="3">
    <citation type="journal article" date="2017" name="Nature">
        <title>Genome sequence of the progenitor of the wheat D genome Aegilops tauschii.</title>
        <authorList>
            <person name="Luo M.C."/>
            <person name="Gu Y.Q."/>
            <person name="Puiu D."/>
            <person name="Wang H."/>
            <person name="Twardziok S.O."/>
            <person name="Deal K.R."/>
            <person name="Huo N."/>
            <person name="Zhu T."/>
            <person name="Wang L."/>
            <person name="Wang Y."/>
            <person name="McGuire P.E."/>
            <person name="Liu S."/>
            <person name="Long H."/>
            <person name="Ramasamy R.K."/>
            <person name="Rodriguez J.C."/>
            <person name="Van S.L."/>
            <person name="Yuan L."/>
            <person name="Wang Z."/>
            <person name="Xia Z."/>
            <person name="Xiao L."/>
            <person name="Anderson O.D."/>
            <person name="Ouyang S."/>
            <person name="Liang Y."/>
            <person name="Zimin A.V."/>
            <person name="Pertea G."/>
            <person name="Qi P."/>
            <person name="Bennetzen J.L."/>
            <person name="Dai X."/>
            <person name="Dawson M.W."/>
            <person name="Muller H.G."/>
            <person name="Kugler K."/>
            <person name="Rivarola-Duarte L."/>
            <person name="Spannagl M."/>
            <person name="Mayer K.F.X."/>
            <person name="Lu F.H."/>
            <person name="Bevan M.W."/>
            <person name="Leroy P."/>
            <person name="Li P."/>
            <person name="You F.M."/>
            <person name="Sun Q."/>
            <person name="Liu Z."/>
            <person name="Lyons E."/>
            <person name="Wicker T."/>
            <person name="Salzberg S.L."/>
            <person name="Devos K.M."/>
            <person name="Dvorak J."/>
        </authorList>
    </citation>
    <scope>NUCLEOTIDE SEQUENCE [LARGE SCALE GENOMIC DNA]</scope>
    <source>
        <strain evidence="12">cv. AL8/78</strain>
    </source>
</reference>
<comment type="subcellular location">
    <subcellularLocation>
        <location evidence="2 10">Nucleus</location>
    </subcellularLocation>
</comment>
<evidence type="ECO:0000256" key="6">
    <source>
        <dbReference type="ARBA" id="ARBA00023015"/>
    </source>
</evidence>
<keyword evidence="8 10" id="KW-0539">Nucleus</keyword>
<name>A0A453E9L0_AEGTS</name>
<dbReference type="InterPro" id="IPR003311">
    <property type="entry name" value="AUX_IAA"/>
</dbReference>
<dbReference type="SUPFAM" id="SSF54277">
    <property type="entry name" value="CAD &amp; PB1 domains"/>
    <property type="match status" value="1"/>
</dbReference>
<keyword evidence="13" id="KW-1185">Reference proteome</keyword>
<organism evidence="12 13">
    <name type="scientific">Aegilops tauschii subsp. strangulata</name>
    <name type="common">Goatgrass</name>
    <dbReference type="NCBI Taxonomy" id="200361"/>
    <lineage>
        <taxon>Eukaryota</taxon>
        <taxon>Viridiplantae</taxon>
        <taxon>Streptophyta</taxon>
        <taxon>Embryophyta</taxon>
        <taxon>Tracheophyta</taxon>
        <taxon>Spermatophyta</taxon>
        <taxon>Magnoliopsida</taxon>
        <taxon>Liliopsida</taxon>
        <taxon>Poales</taxon>
        <taxon>Poaceae</taxon>
        <taxon>BOP clade</taxon>
        <taxon>Pooideae</taxon>
        <taxon>Triticodae</taxon>
        <taxon>Triticeae</taxon>
        <taxon>Triticinae</taxon>
        <taxon>Aegilops</taxon>
    </lineage>
</organism>
<reference evidence="13" key="1">
    <citation type="journal article" date="2014" name="Science">
        <title>Ancient hybridizations among the ancestral genomes of bread wheat.</title>
        <authorList>
            <consortium name="International Wheat Genome Sequencing Consortium,"/>
            <person name="Marcussen T."/>
            <person name="Sandve S.R."/>
            <person name="Heier L."/>
            <person name="Spannagl M."/>
            <person name="Pfeifer M."/>
            <person name="Jakobsen K.S."/>
            <person name="Wulff B.B."/>
            <person name="Steuernagel B."/>
            <person name="Mayer K.F."/>
            <person name="Olsen O.A."/>
        </authorList>
    </citation>
    <scope>NUCLEOTIDE SEQUENCE [LARGE SCALE GENOMIC DNA]</scope>
    <source>
        <strain evidence="13">cv. AL8/78</strain>
    </source>
</reference>
<dbReference type="GO" id="GO:0005634">
    <property type="term" value="C:nucleus"/>
    <property type="evidence" value="ECO:0007669"/>
    <property type="project" value="UniProtKB-SubCell"/>
</dbReference>
<dbReference type="Proteomes" id="UP000015105">
    <property type="component" value="Chromosome 3D"/>
</dbReference>
<evidence type="ECO:0000256" key="3">
    <source>
        <dbReference type="ARBA" id="ARBA00006728"/>
    </source>
</evidence>
<comment type="similarity">
    <text evidence="3 10">Belongs to the Aux/IAA family.</text>
</comment>
<evidence type="ECO:0000256" key="9">
    <source>
        <dbReference type="ARBA" id="ARBA00023294"/>
    </source>
</evidence>
<dbReference type="PROSITE" id="PS51745">
    <property type="entry name" value="PB1"/>
    <property type="match status" value="1"/>
</dbReference>
<dbReference type="Gramene" id="AET3Gv20267300.5">
    <property type="protein sequence ID" value="AET3Gv20267300.5"/>
    <property type="gene ID" value="AET3Gv20267300"/>
</dbReference>
<dbReference type="AlphaFoldDB" id="A0A453E9L0"/>
<dbReference type="InterPro" id="IPR033389">
    <property type="entry name" value="AUX/IAA_dom"/>
</dbReference>
<dbReference type="InterPro" id="IPR053793">
    <property type="entry name" value="PB1-like"/>
</dbReference>
<sequence>VGGDGAELHGVLGGVRARLRGHRAHAHPAPPRRPRPQARRLLLLLLLPRRPLLPPRRGSAGPQVRATLRPPLSVPRKKRLSFLARVVGWPPVRSFRKNALENVAAGSTRAACAPAKFVKVAVDGAPYLRKVNLRDYAGYDQLLRALQGKFCSHFTIRKFANDEMKLVDAVNGTEYVPTYEDKDGDWMLVGDVPWNGLINLFVRLLD</sequence>
<evidence type="ECO:0000313" key="12">
    <source>
        <dbReference type="EnsemblPlants" id="AET3Gv20267300.5"/>
    </source>
</evidence>
<keyword evidence="7 10" id="KW-0804">Transcription</keyword>
<reference evidence="12" key="4">
    <citation type="submission" date="2019-03" db="UniProtKB">
        <authorList>
            <consortium name="EnsemblPlants"/>
        </authorList>
    </citation>
    <scope>IDENTIFICATION</scope>
</reference>
<evidence type="ECO:0000256" key="1">
    <source>
        <dbReference type="ARBA" id="ARBA00002159"/>
    </source>
</evidence>
<evidence type="ECO:0000256" key="7">
    <source>
        <dbReference type="ARBA" id="ARBA00023163"/>
    </source>
</evidence>
<proteinExistence type="inferred from homology"/>
<evidence type="ECO:0000256" key="10">
    <source>
        <dbReference type="RuleBase" id="RU004549"/>
    </source>
</evidence>
<dbReference type="Gene3D" id="3.10.20.90">
    <property type="entry name" value="Phosphatidylinositol 3-kinase Catalytic Subunit, Chain A, domain 1"/>
    <property type="match status" value="1"/>
</dbReference>
<dbReference type="GO" id="GO:0006355">
    <property type="term" value="P:regulation of DNA-templated transcription"/>
    <property type="evidence" value="ECO:0007669"/>
    <property type="project" value="InterPro"/>
</dbReference>
<protein>
    <recommendedName>
        <fullName evidence="10">Auxin-responsive protein</fullName>
    </recommendedName>
</protein>
<accession>A0A453E9L0</accession>
<evidence type="ECO:0000256" key="4">
    <source>
        <dbReference type="ARBA" id="ARBA00011726"/>
    </source>
</evidence>
<reference evidence="13" key="2">
    <citation type="journal article" date="2017" name="Nat. Plants">
        <title>The Aegilops tauschii genome reveals multiple impacts of transposons.</title>
        <authorList>
            <person name="Zhao G."/>
            <person name="Zou C."/>
            <person name="Li K."/>
            <person name="Wang K."/>
            <person name="Li T."/>
            <person name="Gao L."/>
            <person name="Zhang X."/>
            <person name="Wang H."/>
            <person name="Yang Z."/>
            <person name="Liu X."/>
            <person name="Jiang W."/>
            <person name="Mao L."/>
            <person name="Kong X."/>
            <person name="Jiao Y."/>
            <person name="Jia J."/>
        </authorList>
    </citation>
    <scope>NUCLEOTIDE SEQUENCE [LARGE SCALE GENOMIC DNA]</scope>
    <source>
        <strain evidence="13">cv. AL8/78</strain>
    </source>
</reference>
<reference evidence="12" key="5">
    <citation type="journal article" date="2021" name="G3 (Bethesda)">
        <title>Aegilops tauschii genome assembly Aet v5.0 features greater sequence contiguity and improved annotation.</title>
        <authorList>
            <person name="Wang L."/>
            <person name="Zhu T."/>
            <person name="Rodriguez J.C."/>
            <person name="Deal K.R."/>
            <person name="Dubcovsky J."/>
            <person name="McGuire P.E."/>
            <person name="Lux T."/>
            <person name="Spannagl M."/>
            <person name="Mayer K.F.X."/>
            <person name="Baldrich P."/>
            <person name="Meyers B.C."/>
            <person name="Huo N."/>
            <person name="Gu Y.Q."/>
            <person name="Zhou H."/>
            <person name="Devos K.M."/>
            <person name="Bennetzen J.L."/>
            <person name="Unver T."/>
            <person name="Budak H."/>
            <person name="Gulick P.J."/>
            <person name="Galiba G."/>
            <person name="Kalapos B."/>
            <person name="Nelson D.R."/>
            <person name="Li P."/>
            <person name="You F.M."/>
            <person name="Luo M.C."/>
            <person name="Dvorak J."/>
        </authorList>
    </citation>
    <scope>NUCLEOTIDE SEQUENCE [LARGE SCALE GENOMIC DNA]</scope>
    <source>
        <strain evidence="12">cv. AL8/78</strain>
    </source>
</reference>
<dbReference type="PANTHER" id="PTHR31734">
    <property type="entry name" value="AUXIN-RESPONSIVE PROTEIN IAA17"/>
    <property type="match status" value="1"/>
</dbReference>
<evidence type="ECO:0000256" key="2">
    <source>
        <dbReference type="ARBA" id="ARBA00004123"/>
    </source>
</evidence>
<keyword evidence="5 10" id="KW-0678">Repressor</keyword>
<comment type="subunit">
    <text evidence="4 10">Homodimers and heterodimers.</text>
</comment>
<keyword evidence="9 10" id="KW-0927">Auxin signaling pathway</keyword>
<evidence type="ECO:0000313" key="13">
    <source>
        <dbReference type="Proteomes" id="UP000015105"/>
    </source>
</evidence>
<evidence type="ECO:0000259" key="11">
    <source>
        <dbReference type="PROSITE" id="PS51745"/>
    </source>
</evidence>
<evidence type="ECO:0000256" key="8">
    <source>
        <dbReference type="ARBA" id="ARBA00023242"/>
    </source>
</evidence>
<keyword evidence="6 10" id="KW-0805">Transcription regulation</keyword>
<evidence type="ECO:0000256" key="5">
    <source>
        <dbReference type="ARBA" id="ARBA00022491"/>
    </source>
</evidence>
<feature type="domain" description="PB1" evidence="11">
    <location>
        <begin position="115"/>
        <end position="206"/>
    </location>
</feature>
<dbReference type="GO" id="GO:0009734">
    <property type="term" value="P:auxin-activated signaling pathway"/>
    <property type="evidence" value="ECO:0007669"/>
    <property type="project" value="UniProtKB-UniRule"/>
</dbReference>
<dbReference type="Pfam" id="PF02309">
    <property type="entry name" value="AUX_IAA"/>
    <property type="match status" value="1"/>
</dbReference>